<dbReference type="Gene3D" id="2.60.120.10">
    <property type="entry name" value="Jelly Rolls"/>
    <property type="match status" value="1"/>
</dbReference>
<dbReference type="CDD" id="cd00038">
    <property type="entry name" value="CAP_ED"/>
    <property type="match status" value="1"/>
</dbReference>
<gene>
    <name evidence="2" type="ORF">EDD29_6163</name>
</gene>
<evidence type="ECO:0000259" key="1">
    <source>
        <dbReference type="PROSITE" id="PS50042"/>
    </source>
</evidence>
<feature type="domain" description="Cyclic nucleotide-binding" evidence="1">
    <location>
        <begin position="13"/>
        <end position="82"/>
    </location>
</feature>
<dbReference type="PROSITE" id="PS50042">
    <property type="entry name" value="CNMP_BINDING_3"/>
    <property type="match status" value="1"/>
</dbReference>
<reference evidence="2 3" key="1">
    <citation type="submission" date="2018-11" db="EMBL/GenBank/DDBJ databases">
        <title>Sequencing the genomes of 1000 actinobacteria strains.</title>
        <authorList>
            <person name="Klenk H.-P."/>
        </authorList>
    </citation>
    <scope>NUCLEOTIDE SEQUENCE [LARGE SCALE GENOMIC DNA]</scope>
    <source>
        <strain evidence="2 3">DSM 44254</strain>
    </source>
</reference>
<dbReference type="AlphaFoldDB" id="A0A3N1D4M9"/>
<evidence type="ECO:0000313" key="3">
    <source>
        <dbReference type="Proteomes" id="UP000272400"/>
    </source>
</evidence>
<dbReference type="SUPFAM" id="SSF51206">
    <property type="entry name" value="cAMP-binding domain-like"/>
    <property type="match status" value="1"/>
</dbReference>
<dbReference type="InterPro" id="IPR014710">
    <property type="entry name" value="RmlC-like_jellyroll"/>
</dbReference>
<organism evidence="2 3">
    <name type="scientific">Actinocorallia herbida</name>
    <dbReference type="NCBI Taxonomy" id="58109"/>
    <lineage>
        <taxon>Bacteria</taxon>
        <taxon>Bacillati</taxon>
        <taxon>Actinomycetota</taxon>
        <taxon>Actinomycetes</taxon>
        <taxon>Streptosporangiales</taxon>
        <taxon>Thermomonosporaceae</taxon>
        <taxon>Actinocorallia</taxon>
    </lineage>
</organism>
<proteinExistence type="predicted"/>
<sequence>MGVDTKLLAGHEFFRGMQGGQLSVLATTATPVTIPEGRRIFREGGNADRFWAVLSGQVRLDLLTPGKGHIAVEFYGRGSILGWSWLFPPRTWRFGAVATMPVTALEFDAALVRTHCAANPGLGTELNGRFTQVILGRLQSTRLRLIDAAAHYEEAV</sequence>
<accession>A0A3N1D4M9</accession>
<dbReference type="Pfam" id="PF00027">
    <property type="entry name" value="cNMP_binding"/>
    <property type="match status" value="1"/>
</dbReference>
<evidence type="ECO:0000313" key="2">
    <source>
        <dbReference type="EMBL" id="ROO88494.1"/>
    </source>
</evidence>
<dbReference type="SMART" id="SM00100">
    <property type="entry name" value="cNMP"/>
    <property type="match status" value="1"/>
</dbReference>
<dbReference type="EMBL" id="RJKE01000001">
    <property type="protein sequence ID" value="ROO88494.1"/>
    <property type="molecule type" value="Genomic_DNA"/>
</dbReference>
<protein>
    <submittedName>
        <fullName evidence="2">Cyclic nucleotide-binding protein</fullName>
    </submittedName>
</protein>
<dbReference type="InterPro" id="IPR018490">
    <property type="entry name" value="cNMP-bd_dom_sf"/>
</dbReference>
<name>A0A3N1D4M9_9ACTN</name>
<dbReference type="Proteomes" id="UP000272400">
    <property type="component" value="Unassembled WGS sequence"/>
</dbReference>
<keyword evidence="3" id="KW-1185">Reference proteome</keyword>
<dbReference type="RefSeq" id="WP_211360009.1">
    <property type="nucleotide sequence ID" value="NZ_RJKE01000001.1"/>
</dbReference>
<dbReference type="InterPro" id="IPR000595">
    <property type="entry name" value="cNMP-bd_dom"/>
</dbReference>
<comment type="caution">
    <text evidence="2">The sequence shown here is derived from an EMBL/GenBank/DDBJ whole genome shotgun (WGS) entry which is preliminary data.</text>
</comment>